<dbReference type="Proteomes" id="UP000693946">
    <property type="component" value="Linkage Group LG3"/>
</dbReference>
<keyword evidence="1" id="KW-0175">Coiled coil</keyword>
<proteinExistence type="predicted"/>
<accession>A0AAV6QWQ7</accession>
<protein>
    <submittedName>
        <fullName evidence="3">Uncharacterized protein</fullName>
    </submittedName>
</protein>
<evidence type="ECO:0000313" key="4">
    <source>
        <dbReference type="Proteomes" id="UP000693946"/>
    </source>
</evidence>
<dbReference type="AlphaFoldDB" id="A0AAV6QWQ7"/>
<feature type="region of interest" description="Disordered" evidence="2">
    <location>
        <begin position="66"/>
        <end position="86"/>
    </location>
</feature>
<evidence type="ECO:0000313" key="3">
    <source>
        <dbReference type="EMBL" id="KAG7497741.1"/>
    </source>
</evidence>
<gene>
    <name evidence="3" type="ORF">JOB18_043225</name>
</gene>
<name>A0AAV6QWQ7_SOLSE</name>
<sequence>MMQHETQADLECKLLDDQAKEAQQLQDEALKAREALNRRLEREQRLTRAEQELEIAKLRSSMLTNALPPAPSSVHSDKSDPYLDLPPTVQARQADTLPSASQLSQSTWSLPTPAAVAHPLISPPQHRQQVHTITNPCTNPLTANQPWSHSTLLSMPAKLHHSSRLTTGNRLLQFPLLPTLVTHHYPEPSHDHYLNSCEEFKKLNTDQVLKWLKDGKRCRKCGRNHTEDRCTLKRPCKTCKETHLRKMVNILAADLTEKNGTSPPRQLKEKYARGIVTLFPYLSDPYAKNGYEHYYDGESGTGYLAWRIKTIQRSTAKDRRSSFGESAEGSSGKDMSGGPTVRRQTQFVTEASQSSNILSDFPRFKDVKGLVEQDFVLMFGEGVSDKFLEQWPGTFKKKIIQQCRKLPNISELEELLLAADPPLDGIDVDNDLGWESDLSSVLPLSHLIPPSAQGRKRPGKVSSSQTGTSIQEHLDTITTSAQPYLLAVGLRKDAIHQFFIILDRSAIPCRLEQASKNISTPLLPALNHISWLLD</sequence>
<reference evidence="3 4" key="1">
    <citation type="journal article" date="2021" name="Sci. Rep.">
        <title>Chromosome anchoring in Senegalese sole (Solea senegalensis) reveals sex-associated markers and genome rearrangements in flatfish.</title>
        <authorList>
            <person name="Guerrero-Cozar I."/>
            <person name="Gomez-Garrido J."/>
            <person name="Berbel C."/>
            <person name="Martinez-Blanch J.F."/>
            <person name="Alioto T."/>
            <person name="Claros M.G."/>
            <person name="Gagnaire P.A."/>
            <person name="Manchado M."/>
        </authorList>
    </citation>
    <scope>NUCLEOTIDE SEQUENCE [LARGE SCALE GENOMIC DNA]</scope>
    <source>
        <strain evidence="3">Sse05_10M</strain>
    </source>
</reference>
<feature type="region of interest" description="Disordered" evidence="2">
    <location>
        <begin position="317"/>
        <end position="340"/>
    </location>
</feature>
<feature type="region of interest" description="Disordered" evidence="2">
    <location>
        <begin position="449"/>
        <end position="469"/>
    </location>
</feature>
<dbReference type="PANTHER" id="PTHR31025:SF29">
    <property type="entry name" value="SI:CH211-196P9.1"/>
    <property type="match status" value="1"/>
</dbReference>
<keyword evidence="4" id="KW-1185">Reference proteome</keyword>
<dbReference type="PANTHER" id="PTHR31025">
    <property type="entry name" value="SI:CH211-196P9.1-RELATED"/>
    <property type="match status" value="1"/>
</dbReference>
<feature type="compositionally biased region" description="Low complexity" evidence="2">
    <location>
        <begin position="323"/>
        <end position="332"/>
    </location>
</feature>
<comment type="caution">
    <text evidence="3">The sequence shown here is derived from an EMBL/GenBank/DDBJ whole genome shotgun (WGS) entry which is preliminary data.</text>
</comment>
<dbReference type="EMBL" id="JAGKHQ010000015">
    <property type="protein sequence ID" value="KAG7497741.1"/>
    <property type="molecule type" value="Genomic_DNA"/>
</dbReference>
<evidence type="ECO:0000256" key="2">
    <source>
        <dbReference type="SAM" id="MobiDB-lite"/>
    </source>
</evidence>
<organism evidence="3 4">
    <name type="scientific">Solea senegalensis</name>
    <name type="common">Senegalese sole</name>
    <dbReference type="NCBI Taxonomy" id="28829"/>
    <lineage>
        <taxon>Eukaryota</taxon>
        <taxon>Metazoa</taxon>
        <taxon>Chordata</taxon>
        <taxon>Craniata</taxon>
        <taxon>Vertebrata</taxon>
        <taxon>Euteleostomi</taxon>
        <taxon>Actinopterygii</taxon>
        <taxon>Neopterygii</taxon>
        <taxon>Teleostei</taxon>
        <taxon>Neoteleostei</taxon>
        <taxon>Acanthomorphata</taxon>
        <taxon>Carangaria</taxon>
        <taxon>Pleuronectiformes</taxon>
        <taxon>Pleuronectoidei</taxon>
        <taxon>Soleidae</taxon>
        <taxon>Solea</taxon>
    </lineage>
</organism>
<evidence type="ECO:0000256" key="1">
    <source>
        <dbReference type="SAM" id="Coils"/>
    </source>
</evidence>
<feature type="coiled-coil region" evidence="1">
    <location>
        <begin position="15"/>
        <end position="66"/>
    </location>
</feature>